<dbReference type="RefSeq" id="WP_163052088.1">
    <property type="nucleotide sequence ID" value="NZ_AP019695.1"/>
</dbReference>
<dbReference type="PROSITE" id="PS51898">
    <property type="entry name" value="TYR_RECOMBINASE"/>
    <property type="match status" value="1"/>
</dbReference>
<feature type="domain" description="Core-binding (CB)" evidence="7">
    <location>
        <begin position="59"/>
        <end position="147"/>
    </location>
</feature>
<dbReference type="GO" id="GO:0015074">
    <property type="term" value="P:DNA integration"/>
    <property type="evidence" value="ECO:0007669"/>
    <property type="project" value="UniProtKB-KW"/>
</dbReference>
<dbReference type="PANTHER" id="PTHR30349:SF64">
    <property type="entry name" value="PROPHAGE INTEGRASE INTD-RELATED"/>
    <property type="match status" value="1"/>
</dbReference>
<dbReference type="GO" id="GO:0006310">
    <property type="term" value="P:DNA recombination"/>
    <property type="evidence" value="ECO:0007669"/>
    <property type="project" value="UniProtKB-KW"/>
</dbReference>
<evidence type="ECO:0000313" key="8">
    <source>
        <dbReference type="EMBL" id="BBK22855.1"/>
    </source>
</evidence>
<feature type="domain" description="Tyr recombinase" evidence="6">
    <location>
        <begin position="175"/>
        <end position="407"/>
    </location>
</feature>
<protein>
    <submittedName>
        <fullName evidence="8">Site-specific integrase</fullName>
    </submittedName>
</protein>
<dbReference type="InterPro" id="IPR044068">
    <property type="entry name" value="CB"/>
</dbReference>
<dbReference type="KEGG" id="aarg:Aargi30884_17580"/>
<dbReference type="AlphaFoldDB" id="A0A6N4TKB9"/>
<dbReference type="InterPro" id="IPR002104">
    <property type="entry name" value="Integrase_catalytic"/>
</dbReference>
<evidence type="ECO:0000256" key="2">
    <source>
        <dbReference type="ARBA" id="ARBA00022908"/>
    </source>
</evidence>
<dbReference type="PANTHER" id="PTHR30349">
    <property type="entry name" value="PHAGE INTEGRASE-RELATED"/>
    <property type="match status" value="1"/>
</dbReference>
<accession>A0A6N4TKB9</accession>
<keyword evidence="2" id="KW-0229">DNA integration</keyword>
<dbReference type="InterPro" id="IPR011010">
    <property type="entry name" value="DNA_brk_join_enz"/>
</dbReference>
<dbReference type="InterPro" id="IPR050090">
    <property type="entry name" value="Tyrosine_recombinase_XerCD"/>
</dbReference>
<sequence length="454" mass="52268">MASIQKRNKKYAVVYTYKDSQGNKKQKWEAFDSYNEARIRKSEVESQKDKNIFIPPSSQTMNEFLDLFIDLYGVKKWSMSTYEKTVRDFDNYVRPILGNMALQDITPLVIEKYYRDLQNMDSAMNKIHKTKRKVTTGTIKTINKHLKCAFGMAVKWDLIAKNPFLSVEPPKHVYKKREIWTSDMIIQALEHCTDPKLAIAIHLSFACSLRLGEVLGLRWKDVAISDNDIANDDAHIFVTCELEQVSTNALKVLNDKDVIFTFPPRSPHRSYQTATVLKKPKTESSIRKIWLPKTLALMLRDWKEEQEKYKEYFGCEYTDYDLVVCFEDGRQCSHSVIRSQLKEATKAAGLPSVVFHSFRHSSTTYKLKLNHGDIKATQGDTGHSQADMITEVYSHILDEDRKVNAQKFDETFYKNSGVGIDQQTVKTQEVDVDSLVNALKSNPDLMSQLIDALK</sequence>
<evidence type="ECO:0000256" key="1">
    <source>
        <dbReference type="ARBA" id="ARBA00008857"/>
    </source>
</evidence>
<evidence type="ECO:0000256" key="5">
    <source>
        <dbReference type="PROSITE-ProRule" id="PRU01248"/>
    </source>
</evidence>
<keyword evidence="4" id="KW-0233">DNA recombination</keyword>
<dbReference type="InterPro" id="IPR004107">
    <property type="entry name" value="Integrase_SAM-like_N"/>
</dbReference>
<reference evidence="9" key="1">
    <citation type="submission" date="2019-05" db="EMBL/GenBank/DDBJ databases">
        <title>Complete genome sequencing of Absiella argi strain JCM 30884.</title>
        <authorList>
            <person name="Sakamoto M."/>
            <person name="Murakami T."/>
            <person name="Mori H."/>
        </authorList>
    </citation>
    <scope>NUCLEOTIDE SEQUENCE [LARGE SCALE GENOMIC DNA]</scope>
    <source>
        <strain evidence="9">JCM 30884</strain>
    </source>
</reference>
<evidence type="ECO:0000256" key="4">
    <source>
        <dbReference type="ARBA" id="ARBA00023172"/>
    </source>
</evidence>
<organism evidence="8 9">
    <name type="scientific">Amedibacterium intestinale</name>
    <dbReference type="NCBI Taxonomy" id="2583452"/>
    <lineage>
        <taxon>Bacteria</taxon>
        <taxon>Bacillati</taxon>
        <taxon>Bacillota</taxon>
        <taxon>Erysipelotrichia</taxon>
        <taxon>Erysipelotrichales</taxon>
        <taxon>Erysipelotrichaceae</taxon>
        <taxon>Amedibacterium</taxon>
    </lineage>
</organism>
<dbReference type="PROSITE" id="PS51900">
    <property type="entry name" value="CB"/>
    <property type="match status" value="1"/>
</dbReference>
<evidence type="ECO:0000259" key="7">
    <source>
        <dbReference type="PROSITE" id="PS51900"/>
    </source>
</evidence>
<dbReference type="EMBL" id="AP019695">
    <property type="protein sequence ID" value="BBK22855.1"/>
    <property type="molecule type" value="Genomic_DNA"/>
</dbReference>
<proteinExistence type="inferred from homology"/>
<dbReference type="InterPro" id="IPR013762">
    <property type="entry name" value="Integrase-like_cat_sf"/>
</dbReference>
<keyword evidence="3 5" id="KW-0238">DNA-binding</keyword>
<dbReference type="GO" id="GO:0003677">
    <property type="term" value="F:DNA binding"/>
    <property type="evidence" value="ECO:0007669"/>
    <property type="project" value="UniProtKB-UniRule"/>
</dbReference>
<dbReference type="Proteomes" id="UP000464754">
    <property type="component" value="Chromosome"/>
</dbReference>
<evidence type="ECO:0000256" key="3">
    <source>
        <dbReference type="ARBA" id="ARBA00023125"/>
    </source>
</evidence>
<evidence type="ECO:0000259" key="6">
    <source>
        <dbReference type="PROSITE" id="PS51898"/>
    </source>
</evidence>
<dbReference type="Pfam" id="PF00589">
    <property type="entry name" value="Phage_integrase"/>
    <property type="match status" value="1"/>
</dbReference>
<gene>
    <name evidence="8" type="ORF">Aargi30884_17580</name>
</gene>
<dbReference type="SUPFAM" id="SSF56349">
    <property type="entry name" value="DNA breaking-rejoining enzymes"/>
    <property type="match status" value="1"/>
</dbReference>
<name>A0A6N4TKB9_9FIRM</name>
<dbReference type="Pfam" id="PF14659">
    <property type="entry name" value="Phage_int_SAM_3"/>
    <property type="match status" value="1"/>
</dbReference>
<dbReference type="CDD" id="cd01189">
    <property type="entry name" value="INT_ICEBs1_C_like"/>
    <property type="match status" value="1"/>
</dbReference>
<dbReference type="Gene3D" id="1.10.443.10">
    <property type="entry name" value="Intergrase catalytic core"/>
    <property type="match status" value="1"/>
</dbReference>
<dbReference type="InterPro" id="IPR010998">
    <property type="entry name" value="Integrase_recombinase_N"/>
</dbReference>
<comment type="similarity">
    <text evidence="1">Belongs to the 'phage' integrase family.</text>
</comment>
<evidence type="ECO:0000313" key="9">
    <source>
        <dbReference type="Proteomes" id="UP000464754"/>
    </source>
</evidence>
<keyword evidence="9" id="KW-1185">Reference proteome</keyword>
<dbReference type="Gene3D" id="1.10.150.130">
    <property type="match status" value="1"/>
</dbReference>